<comment type="caution">
    <text evidence="2">The sequence shown here is derived from an EMBL/GenBank/DDBJ whole genome shotgun (WGS) entry which is preliminary data.</text>
</comment>
<organism evidence="2 3">
    <name type="scientific">Citricoccus parietis</name>
    <dbReference type="NCBI Taxonomy" id="592307"/>
    <lineage>
        <taxon>Bacteria</taxon>
        <taxon>Bacillati</taxon>
        <taxon>Actinomycetota</taxon>
        <taxon>Actinomycetes</taxon>
        <taxon>Micrococcales</taxon>
        <taxon>Micrococcaceae</taxon>
        <taxon>Citricoccus</taxon>
    </lineage>
</organism>
<feature type="region of interest" description="Disordered" evidence="1">
    <location>
        <begin position="44"/>
        <end position="84"/>
    </location>
</feature>
<proteinExistence type="predicted"/>
<keyword evidence="3" id="KW-1185">Reference proteome</keyword>
<name>A0ABV5G017_9MICC</name>
<evidence type="ECO:0000256" key="1">
    <source>
        <dbReference type="SAM" id="MobiDB-lite"/>
    </source>
</evidence>
<protein>
    <submittedName>
        <fullName evidence="2">Uncharacterized protein</fullName>
    </submittedName>
</protein>
<dbReference type="EMBL" id="JBHMFI010000001">
    <property type="protein sequence ID" value="MFB9072285.1"/>
    <property type="molecule type" value="Genomic_DNA"/>
</dbReference>
<evidence type="ECO:0000313" key="2">
    <source>
        <dbReference type="EMBL" id="MFB9072285.1"/>
    </source>
</evidence>
<reference evidence="2 3" key="1">
    <citation type="submission" date="2024-09" db="EMBL/GenBank/DDBJ databases">
        <authorList>
            <person name="Sun Q."/>
            <person name="Mori K."/>
        </authorList>
    </citation>
    <scope>NUCLEOTIDE SEQUENCE [LARGE SCALE GENOMIC DNA]</scope>
    <source>
        <strain evidence="2 3">CCM 7609</strain>
    </source>
</reference>
<dbReference type="Proteomes" id="UP001589575">
    <property type="component" value="Unassembled WGS sequence"/>
</dbReference>
<gene>
    <name evidence="2" type="ORF">ACFFX0_14180</name>
</gene>
<evidence type="ECO:0000313" key="3">
    <source>
        <dbReference type="Proteomes" id="UP001589575"/>
    </source>
</evidence>
<sequence length="84" mass="9328">MAGGFEAEFVEAAELGQVTVVEGSVGHVEVFQMACVGTSIFERPRPLSSHRRAAPPRPRSTPSFVMSPLPHRHWPHRSRSSLHR</sequence>
<feature type="compositionally biased region" description="Basic residues" evidence="1">
    <location>
        <begin position="70"/>
        <end position="84"/>
    </location>
</feature>
<accession>A0ABV5G017</accession>